<evidence type="ECO:0000313" key="1">
    <source>
        <dbReference type="EMBL" id="AQS60572.1"/>
    </source>
</evidence>
<proteinExistence type="predicted"/>
<sequence length="108" mass="12291">MDTREQLYVDLMMDQMPGDCNANVLISNGYLTENLQHTPKALDFMREFLDSKKDVVLQSIRELGPDTRKSVIMQRAGIKQMGVLADVVNILIKEGKVKKDNGKFYIVD</sequence>
<gene>
    <name evidence="1" type="ORF">B0537_10040</name>
</gene>
<evidence type="ECO:0000313" key="2">
    <source>
        <dbReference type="Proteomes" id="UP000189464"/>
    </source>
</evidence>
<dbReference type="KEGG" id="dfg:B0537_10040"/>
<dbReference type="EMBL" id="CP019698">
    <property type="protein sequence ID" value="AQS60572.1"/>
    <property type="molecule type" value="Genomic_DNA"/>
</dbReference>
<dbReference type="OrthoDB" id="1786934at2"/>
<accession>A0A1S6J0M1</accession>
<dbReference type="AlphaFoldDB" id="A0A1S6J0M1"/>
<organism evidence="1 2">
    <name type="scientific">Desulforamulus ferrireducens</name>
    <dbReference type="NCBI Taxonomy" id="1833852"/>
    <lineage>
        <taxon>Bacteria</taxon>
        <taxon>Bacillati</taxon>
        <taxon>Bacillota</taxon>
        <taxon>Clostridia</taxon>
        <taxon>Eubacteriales</taxon>
        <taxon>Peptococcaceae</taxon>
        <taxon>Desulforamulus</taxon>
    </lineage>
</organism>
<reference evidence="1 2" key="1">
    <citation type="journal article" date="2016" name="Int. J. Syst. Evol. Microbiol.">
        <title>Desulfotomaculum ferrireducens sp. nov., a moderately thermophilic sulfate-reducing and dissimilatory Fe(III)-reducing bacterium isolated from compost.</title>
        <authorList>
            <person name="Yang G."/>
            <person name="Guo J."/>
            <person name="Zhuang L."/>
            <person name="Yuan Y."/>
            <person name="Zhou S."/>
        </authorList>
    </citation>
    <scope>NUCLEOTIDE SEQUENCE [LARGE SCALE GENOMIC DNA]</scope>
    <source>
        <strain evidence="1 2">GSS09</strain>
    </source>
</reference>
<protein>
    <submittedName>
        <fullName evidence="1">Uncharacterized protein</fullName>
    </submittedName>
</protein>
<dbReference type="RefSeq" id="WP_077715600.1">
    <property type="nucleotide sequence ID" value="NZ_CP019698.1"/>
</dbReference>
<name>A0A1S6J0M1_9FIRM</name>
<dbReference type="Proteomes" id="UP000189464">
    <property type="component" value="Chromosome"/>
</dbReference>
<keyword evidence="2" id="KW-1185">Reference proteome</keyword>